<feature type="transmembrane region" description="Helical" evidence="6">
    <location>
        <begin position="173"/>
        <end position="191"/>
    </location>
</feature>
<dbReference type="EMBL" id="JBHTAC010000015">
    <property type="protein sequence ID" value="MFC7244254.1"/>
    <property type="molecule type" value="Genomic_DNA"/>
</dbReference>
<keyword evidence="3 6" id="KW-1133">Transmembrane helix</keyword>
<comment type="caution">
    <text evidence="6">Lacks conserved residue(s) required for the propagation of feature annotation.</text>
</comment>
<evidence type="ECO:0000256" key="5">
    <source>
        <dbReference type="ARBA" id="ARBA00023251"/>
    </source>
</evidence>
<dbReference type="InterPro" id="IPR051784">
    <property type="entry name" value="Nod_factor_ABC_transporter"/>
</dbReference>
<evidence type="ECO:0000256" key="2">
    <source>
        <dbReference type="ARBA" id="ARBA00022692"/>
    </source>
</evidence>
<feature type="transmembrane region" description="Helical" evidence="6">
    <location>
        <begin position="222"/>
        <end position="244"/>
    </location>
</feature>
<feature type="transmembrane region" description="Helical" evidence="6">
    <location>
        <begin position="138"/>
        <end position="161"/>
    </location>
</feature>
<dbReference type="PRINTS" id="PR00164">
    <property type="entry name" value="ABC2TRNSPORT"/>
</dbReference>
<comment type="similarity">
    <text evidence="6">Belongs to the ABC-2 integral membrane protein family.</text>
</comment>
<keyword evidence="6" id="KW-0813">Transport</keyword>
<keyword evidence="4 6" id="KW-0472">Membrane</keyword>
<dbReference type="InterPro" id="IPR013525">
    <property type="entry name" value="ABC2_TM"/>
</dbReference>
<dbReference type="PANTHER" id="PTHR43229:SF2">
    <property type="entry name" value="NODULATION PROTEIN J"/>
    <property type="match status" value="1"/>
</dbReference>
<feature type="domain" description="ABC transmembrane type-2" evidence="7">
    <location>
        <begin position="27"/>
        <end position="251"/>
    </location>
</feature>
<name>A0ABW2GZ50_9ACTN</name>
<dbReference type="PROSITE" id="PS51012">
    <property type="entry name" value="ABC_TM2"/>
    <property type="match status" value="1"/>
</dbReference>
<dbReference type="Proteomes" id="UP001596392">
    <property type="component" value="Unassembled WGS sequence"/>
</dbReference>
<accession>A0ABW2GZ50</accession>
<evidence type="ECO:0000256" key="3">
    <source>
        <dbReference type="ARBA" id="ARBA00022989"/>
    </source>
</evidence>
<dbReference type="RefSeq" id="WP_376807308.1">
    <property type="nucleotide sequence ID" value="NZ_JBHTAC010000015.1"/>
</dbReference>
<keyword evidence="9" id="KW-1185">Reference proteome</keyword>
<sequence>MKGPLMPAAHLIVLRHLWVLRKGRPWNLAVNGVFEPFLYLMSIGVGIGQLIDGGAAAYAAYVAPALLATSAMNSAVSETTGSVWWRLRFEKFYDAIVTTPLTVRDIAHGEIAASVLRSTLSAACFLLVITGFGMVHSWWALLALPACVLVAYAFSAAGMAAITVIREFHHQQYLQLVMLPMFLFATTFYPLSVYPAPLQPVVAALPLYQSIELLRGLTTGDLHPGMLVAVGYLLTMAALGSWLATRRLSRLLLP</sequence>
<keyword evidence="6" id="KW-1003">Cell membrane</keyword>
<keyword evidence="5" id="KW-0046">Antibiotic resistance</keyword>
<dbReference type="InterPro" id="IPR000412">
    <property type="entry name" value="ABC_2_transport"/>
</dbReference>
<proteinExistence type="inferred from homology"/>
<dbReference type="Pfam" id="PF01061">
    <property type="entry name" value="ABC2_membrane"/>
    <property type="match status" value="1"/>
</dbReference>
<evidence type="ECO:0000256" key="4">
    <source>
        <dbReference type="ARBA" id="ARBA00023136"/>
    </source>
</evidence>
<feature type="transmembrane region" description="Helical" evidence="6">
    <location>
        <begin position="111"/>
        <end position="132"/>
    </location>
</feature>
<dbReference type="PANTHER" id="PTHR43229">
    <property type="entry name" value="NODULATION PROTEIN J"/>
    <property type="match status" value="1"/>
</dbReference>
<reference evidence="9" key="1">
    <citation type="journal article" date="2019" name="Int. J. Syst. Evol. Microbiol.">
        <title>The Global Catalogue of Microorganisms (GCM) 10K type strain sequencing project: providing services to taxonomists for standard genome sequencing and annotation.</title>
        <authorList>
            <consortium name="The Broad Institute Genomics Platform"/>
            <consortium name="The Broad Institute Genome Sequencing Center for Infectious Disease"/>
            <person name="Wu L."/>
            <person name="Ma J."/>
        </authorList>
    </citation>
    <scope>NUCLEOTIDE SEQUENCE [LARGE SCALE GENOMIC DNA]</scope>
    <source>
        <strain evidence="9">CGMCC 1.9106</strain>
    </source>
</reference>
<dbReference type="InterPro" id="IPR047817">
    <property type="entry name" value="ABC2_TM_bact-type"/>
</dbReference>
<evidence type="ECO:0000313" key="8">
    <source>
        <dbReference type="EMBL" id="MFC7244254.1"/>
    </source>
</evidence>
<evidence type="ECO:0000313" key="9">
    <source>
        <dbReference type="Proteomes" id="UP001596392"/>
    </source>
</evidence>
<evidence type="ECO:0000259" key="7">
    <source>
        <dbReference type="PROSITE" id="PS51012"/>
    </source>
</evidence>
<organism evidence="8 9">
    <name type="scientific">Catellatospora aurea</name>
    <dbReference type="NCBI Taxonomy" id="1337874"/>
    <lineage>
        <taxon>Bacteria</taxon>
        <taxon>Bacillati</taxon>
        <taxon>Actinomycetota</taxon>
        <taxon>Actinomycetes</taxon>
        <taxon>Micromonosporales</taxon>
        <taxon>Micromonosporaceae</taxon>
        <taxon>Catellatospora</taxon>
    </lineage>
</organism>
<comment type="subcellular location">
    <subcellularLocation>
        <location evidence="6">Cell membrane</location>
        <topology evidence="6">Multi-pass membrane protein</topology>
    </subcellularLocation>
    <subcellularLocation>
        <location evidence="1">Membrane</location>
        <topology evidence="1">Multi-pass membrane protein</topology>
    </subcellularLocation>
</comment>
<comment type="caution">
    <text evidence="8">The sequence shown here is derived from an EMBL/GenBank/DDBJ whole genome shotgun (WGS) entry which is preliminary data.</text>
</comment>
<protein>
    <recommendedName>
        <fullName evidence="6">Transport permease protein</fullName>
    </recommendedName>
</protein>
<evidence type="ECO:0000256" key="6">
    <source>
        <dbReference type="RuleBase" id="RU361157"/>
    </source>
</evidence>
<gene>
    <name evidence="8" type="ORF">ACFQO7_17410</name>
</gene>
<dbReference type="PIRSF" id="PIRSF006648">
    <property type="entry name" value="DrrB"/>
    <property type="match status" value="1"/>
</dbReference>
<evidence type="ECO:0000256" key="1">
    <source>
        <dbReference type="ARBA" id="ARBA00004141"/>
    </source>
</evidence>
<keyword evidence="2 6" id="KW-0812">Transmembrane</keyword>